<dbReference type="SUPFAM" id="SSF48403">
    <property type="entry name" value="Ankyrin repeat"/>
    <property type="match status" value="1"/>
</dbReference>
<keyword evidence="5" id="KW-0472">Membrane</keyword>
<feature type="repeat" description="ANK" evidence="3">
    <location>
        <begin position="620"/>
        <end position="652"/>
    </location>
</feature>
<gene>
    <name evidence="6" type="ORF">CSAL01_08823</name>
</gene>
<dbReference type="PANTHER" id="PTHR24126:SF14">
    <property type="entry name" value="ANK_REP_REGION DOMAIN-CONTAINING PROTEIN"/>
    <property type="match status" value="1"/>
</dbReference>
<comment type="caution">
    <text evidence="6">The sequence shown here is derived from an EMBL/GenBank/DDBJ whole genome shotgun (WGS) entry which is preliminary data.</text>
</comment>
<feature type="region of interest" description="Disordered" evidence="4">
    <location>
        <begin position="833"/>
        <end position="852"/>
    </location>
</feature>
<evidence type="ECO:0000256" key="4">
    <source>
        <dbReference type="SAM" id="MobiDB-lite"/>
    </source>
</evidence>
<feature type="compositionally biased region" description="Polar residues" evidence="4">
    <location>
        <begin position="34"/>
        <end position="53"/>
    </location>
</feature>
<dbReference type="InterPro" id="IPR002110">
    <property type="entry name" value="Ankyrin_rpt"/>
</dbReference>
<feature type="repeat" description="ANK" evidence="3">
    <location>
        <begin position="472"/>
        <end position="504"/>
    </location>
</feature>
<evidence type="ECO:0000256" key="2">
    <source>
        <dbReference type="ARBA" id="ARBA00023043"/>
    </source>
</evidence>
<dbReference type="PROSITE" id="PS50297">
    <property type="entry name" value="ANK_REP_REGION"/>
    <property type="match status" value="3"/>
</dbReference>
<dbReference type="SMART" id="SM00248">
    <property type="entry name" value="ANK"/>
    <property type="match status" value="8"/>
</dbReference>
<evidence type="ECO:0000256" key="1">
    <source>
        <dbReference type="ARBA" id="ARBA00022737"/>
    </source>
</evidence>
<accession>A0A135UYF2</accession>
<organism evidence="6 7">
    <name type="scientific">Colletotrichum salicis</name>
    <dbReference type="NCBI Taxonomy" id="1209931"/>
    <lineage>
        <taxon>Eukaryota</taxon>
        <taxon>Fungi</taxon>
        <taxon>Dikarya</taxon>
        <taxon>Ascomycota</taxon>
        <taxon>Pezizomycotina</taxon>
        <taxon>Sordariomycetes</taxon>
        <taxon>Hypocreomycetidae</taxon>
        <taxon>Glomerellales</taxon>
        <taxon>Glomerellaceae</taxon>
        <taxon>Colletotrichum</taxon>
        <taxon>Colletotrichum acutatum species complex</taxon>
    </lineage>
</organism>
<dbReference type="Proteomes" id="UP000070121">
    <property type="component" value="Unassembled WGS sequence"/>
</dbReference>
<dbReference type="AlphaFoldDB" id="A0A135UYF2"/>
<dbReference type="STRING" id="1209931.A0A135UYF2"/>
<dbReference type="Pfam" id="PF13637">
    <property type="entry name" value="Ank_4"/>
    <property type="match status" value="1"/>
</dbReference>
<reference evidence="6 7" key="1">
    <citation type="submission" date="2014-02" db="EMBL/GenBank/DDBJ databases">
        <title>The genome sequence of Colletotrichum salicis CBS 607.94.</title>
        <authorList>
            <person name="Baroncelli R."/>
            <person name="Thon M.R."/>
        </authorList>
    </citation>
    <scope>NUCLEOTIDE SEQUENCE [LARGE SCALE GENOMIC DNA]</scope>
    <source>
        <strain evidence="6 7">CBS 607.94</strain>
    </source>
</reference>
<feature type="transmembrane region" description="Helical" evidence="5">
    <location>
        <begin position="1039"/>
        <end position="1062"/>
    </location>
</feature>
<feature type="compositionally biased region" description="Polar residues" evidence="4">
    <location>
        <begin position="837"/>
        <end position="850"/>
    </location>
</feature>
<dbReference type="OrthoDB" id="5275938at2759"/>
<protein>
    <submittedName>
        <fullName evidence="6">Uncharacterized protein</fullName>
    </submittedName>
</protein>
<feature type="compositionally biased region" description="Low complexity" evidence="4">
    <location>
        <begin position="1"/>
        <end position="15"/>
    </location>
</feature>
<evidence type="ECO:0000313" key="6">
    <source>
        <dbReference type="EMBL" id="KXH65434.1"/>
    </source>
</evidence>
<feature type="repeat" description="ANK" evidence="3">
    <location>
        <begin position="653"/>
        <end position="685"/>
    </location>
</feature>
<dbReference type="InterPro" id="IPR036770">
    <property type="entry name" value="Ankyrin_rpt-contain_sf"/>
</dbReference>
<dbReference type="EMBL" id="JFFI01000887">
    <property type="protein sequence ID" value="KXH65434.1"/>
    <property type="molecule type" value="Genomic_DNA"/>
</dbReference>
<feature type="region of interest" description="Disordered" evidence="4">
    <location>
        <begin position="383"/>
        <end position="429"/>
    </location>
</feature>
<keyword evidence="5" id="KW-1133">Transmembrane helix</keyword>
<feature type="transmembrane region" description="Helical" evidence="5">
    <location>
        <begin position="1002"/>
        <end position="1027"/>
    </location>
</feature>
<evidence type="ECO:0000256" key="3">
    <source>
        <dbReference type="PROSITE-ProRule" id="PRU00023"/>
    </source>
</evidence>
<dbReference type="Gene3D" id="1.25.40.20">
    <property type="entry name" value="Ankyrin repeat-containing domain"/>
    <property type="match status" value="3"/>
</dbReference>
<proteinExistence type="predicted"/>
<evidence type="ECO:0000256" key="5">
    <source>
        <dbReference type="SAM" id="Phobius"/>
    </source>
</evidence>
<feature type="repeat" description="ANK" evidence="3">
    <location>
        <begin position="546"/>
        <end position="578"/>
    </location>
</feature>
<sequence length="1093" mass="120418">MEENVGGSNGSSSNEDAMREIADSHELGLKMEHPSNQQDKIQHQKANSSSSSWDHLDMKSAFTPSFSPMPSIFASTISKANFNKDPASPNSAHLSLADDDPKAMEIMCHILHGNSLDADIREIPPNLVLGVAIPAAKYDCTLSFTAVAKHWLSSEIVDTITRSRVVHTEKKDLLLAAYWFRHKRAFEAGSLQMITETSSSFNFLADGKSGENELVAMRIAIALEQKCNEIRLSLYTRMMKHISAITYCKCNTRKPTISWKQLLRRHRNMNRVTTTATSSVLRNVDLDILSRGTPYMSISSMMRLADEKMSKTLEWNRVGQCNVSGPPLGHHKTLMKCSVSHFKKSGMMRGLCLAWLHPQMVCEDTATYGEDNERGREFREWLPAYDSDPHEAARSTVDESDGSIRPSEPADGQPSDLERDSGDSNDSVQSPLAQLLSIVASHPNPDAEADLQRLREMISTATSQVNNQNNTRKIAPLHIAAERGLIGAVEELLKAGAKLEIQNREGSTPLMTATENEREEITEKLLAPRLDDDGTVKAQLEIRDNLGRTPLLQASIAGFLGGVKFLINAGVNRNAQTSESKSTPLIAASSWGYQDVVEALLDDDISKPSSCADLNLQKVDGSTALHVGIIGGHYEIAEILLNAGVDLNMKDEGGQNALHLASEQANEKIINLLLRFKAALDEPDNNLRTLFHIAINSLRDLQSKLAMDRFGSVDLTVEEKRIAELQSAQCIDTIQLLLDHGAQPGASNSKGETALHLAAACGEPSILKAIMLKMKIKDLLHRNTDGQTALSSVLQLEGQKHGGCKSRPRSAAEMCRFIVEYCIGSYERSHHAEGQPIINNTPSTDAGSSGEQKKLSGMQELSLGQIYTRHVNRLRSKETSLSEMLSGQHLGVSRSVSTGTRVYNVIGEVSYGTYNLYSAVESARGELKILKMVTEYQEVVQRGLASTEVINAELSATYLMKNIRDLDISLDEIQSALNMRLSLWQSEVTNCSVIMSLEHGQVLMVFTFATLLFSIKLPLSFLSSLFALDVSSFLQTPDWAFVVLFLASIVISIAVAFVALYAGRFKGYFVEAWKIWKGYPSEARYRLSDEIAV</sequence>
<feature type="compositionally biased region" description="Basic and acidic residues" evidence="4">
    <location>
        <begin position="387"/>
        <end position="397"/>
    </location>
</feature>
<evidence type="ECO:0000313" key="7">
    <source>
        <dbReference type="Proteomes" id="UP000070121"/>
    </source>
</evidence>
<dbReference type="Pfam" id="PF12796">
    <property type="entry name" value="Ank_2"/>
    <property type="match status" value="3"/>
</dbReference>
<name>A0A135UYF2_9PEZI</name>
<feature type="compositionally biased region" description="Basic and acidic residues" evidence="4">
    <location>
        <begin position="16"/>
        <end position="33"/>
    </location>
</feature>
<keyword evidence="7" id="KW-1185">Reference proteome</keyword>
<keyword evidence="2 3" id="KW-0040">ANK repeat</keyword>
<dbReference type="PANTHER" id="PTHR24126">
    <property type="entry name" value="ANKYRIN REPEAT, PH AND SEC7 DOMAIN CONTAINING PROTEIN SECG-RELATED"/>
    <property type="match status" value="1"/>
</dbReference>
<keyword evidence="1" id="KW-0677">Repeat</keyword>
<dbReference type="PROSITE" id="PS50088">
    <property type="entry name" value="ANK_REPEAT"/>
    <property type="match status" value="4"/>
</dbReference>
<keyword evidence="5" id="KW-0812">Transmembrane</keyword>
<feature type="region of interest" description="Disordered" evidence="4">
    <location>
        <begin position="1"/>
        <end position="54"/>
    </location>
</feature>